<dbReference type="EMBL" id="JBEDNQ010000008">
    <property type="protein sequence ID" value="MEQ3552792.1"/>
    <property type="molecule type" value="Genomic_DNA"/>
</dbReference>
<gene>
    <name evidence="3" type="ORF">WIS52_20180</name>
</gene>
<proteinExistence type="predicted"/>
<dbReference type="InterPro" id="IPR050791">
    <property type="entry name" value="Aldo-Keto_reductase"/>
</dbReference>
<accession>A0ABV1KE97</accession>
<dbReference type="Proteomes" id="UP001494902">
    <property type="component" value="Unassembled WGS sequence"/>
</dbReference>
<keyword evidence="1" id="KW-0560">Oxidoreductase</keyword>
<evidence type="ECO:0000313" key="3">
    <source>
        <dbReference type="EMBL" id="MEQ3552792.1"/>
    </source>
</evidence>
<dbReference type="PANTHER" id="PTHR43625:SF40">
    <property type="entry name" value="ALDO-KETO REDUCTASE YAKC [NADP(+)]"/>
    <property type="match status" value="1"/>
</dbReference>
<keyword evidence="4" id="KW-1185">Reference proteome</keyword>
<organism evidence="3 4">
    <name type="scientific">Pseudonocardia nematodicida</name>
    <dbReference type="NCBI Taxonomy" id="1206997"/>
    <lineage>
        <taxon>Bacteria</taxon>
        <taxon>Bacillati</taxon>
        <taxon>Actinomycetota</taxon>
        <taxon>Actinomycetes</taxon>
        <taxon>Pseudonocardiales</taxon>
        <taxon>Pseudonocardiaceae</taxon>
        <taxon>Pseudonocardia</taxon>
    </lineage>
</organism>
<evidence type="ECO:0000313" key="4">
    <source>
        <dbReference type="Proteomes" id="UP001494902"/>
    </source>
</evidence>
<sequence length="308" mass="32670">MKSTVLGRPGAGLEVPVVGLGCMRMGLQGVAGEAERAHRTIRRALDAGVTFLDTADMYVRGVNEEIVGAAIAGRRDEVQLATKFGVVRGDGDEFSLRGDAAYARPACEASLRRLGVDVIDLYYLHRRDPEVPIEESVGAMAELVAAGKVRHIGLSEVTGQELRAAHSVHPVTALQSQWSVAAREVEEVVPVCAELGIGVVPWSPQAQGTLSATDDSRDAEFDTTFPGDPGLPGRVRALAARLSLPPAAITHAWISARSRHWGVPVAPVFGTTTPERIDELVAGAAVTVPDELLDELDPVAPRPAPAHR</sequence>
<dbReference type="RefSeq" id="WP_349299859.1">
    <property type="nucleotide sequence ID" value="NZ_JBEDNQ010000008.1"/>
</dbReference>
<dbReference type="InterPro" id="IPR023210">
    <property type="entry name" value="NADP_OxRdtase_dom"/>
</dbReference>
<dbReference type="PANTHER" id="PTHR43625">
    <property type="entry name" value="AFLATOXIN B1 ALDEHYDE REDUCTASE"/>
    <property type="match status" value="1"/>
</dbReference>
<dbReference type="Gene3D" id="3.20.20.100">
    <property type="entry name" value="NADP-dependent oxidoreductase domain"/>
    <property type="match status" value="1"/>
</dbReference>
<name>A0ABV1KE97_9PSEU</name>
<comment type="caution">
    <text evidence="3">The sequence shown here is derived from an EMBL/GenBank/DDBJ whole genome shotgun (WGS) entry which is preliminary data.</text>
</comment>
<evidence type="ECO:0000259" key="2">
    <source>
        <dbReference type="Pfam" id="PF00248"/>
    </source>
</evidence>
<dbReference type="SUPFAM" id="SSF51430">
    <property type="entry name" value="NAD(P)-linked oxidoreductase"/>
    <property type="match status" value="1"/>
</dbReference>
<evidence type="ECO:0000256" key="1">
    <source>
        <dbReference type="ARBA" id="ARBA00023002"/>
    </source>
</evidence>
<dbReference type="Pfam" id="PF00248">
    <property type="entry name" value="Aldo_ket_red"/>
    <property type="match status" value="1"/>
</dbReference>
<dbReference type="InterPro" id="IPR036812">
    <property type="entry name" value="NAD(P)_OxRdtase_dom_sf"/>
</dbReference>
<protein>
    <submittedName>
        <fullName evidence="3">Aldo/keto reductase</fullName>
    </submittedName>
</protein>
<reference evidence="3 4" key="1">
    <citation type="submission" date="2024-03" db="EMBL/GenBank/DDBJ databases">
        <title>Draft genome sequence of Pseudonocardia nematodicida JCM 31783.</title>
        <authorList>
            <person name="Butdee W."/>
            <person name="Duangmal K."/>
        </authorList>
    </citation>
    <scope>NUCLEOTIDE SEQUENCE [LARGE SCALE GENOMIC DNA]</scope>
    <source>
        <strain evidence="3 4">JCM 31783</strain>
    </source>
</reference>
<feature type="domain" description="NADP-dependent oxidoreductase" evidence="2">
    <location>
        <begin position="18"/>
        <end position="297"/>
    </location>
</feature>